<feature type="compositionally biased region" description="Basic and acidic residues" evidence="1">
    <location>
        <begin position="468"/>
        <end position="479"/>
    </location>
</feature>
<dbReference type="AlphaFoldDB" id="A0A1J7J0Z1"/>
<feature type="domain" description="F-box" evidence="2">
    <location>
        <begin position="9"/>
        <end position="72"/>
    </location>
</feature>
<dbReference type="Pfam" id="PF12937">
    <property type="entry name" value="F-box-like"/>
    <property type="match status" value="1"/>
</dbReference>
<dbReference type="OrthoDB" id="5296720at2759"/>
<proteinExistence type="predicted"/>
<protein>
    <recommendedName>
        <fullName evidence="2">F-box domain-containing protein</fullName>
    </recommendedName>
</protein>
<dbReference type="STRING" id="1408157.A0A1J7J0Z1"/>
<keyword evidence="4" id="KW-1185">Reference proteome</keyword>
<dbReference type="InParanoid" id="A0A1J7J0Z1"/>
<dbReference type="InterPro" id="IPR001810">
    <property type="entry name" value="F-box_dom"/>
</dbReference>
<dbReference type="EMBL" id="KV875106">
    <property type="protein sequence ID" value="OIW23528.1"/>
    <property type="molecule type" value="Genomic_DNA"/>
</dbReference>
<feature type="region of interest" description="Disordered" evidence="1">
    <location>
        <begin position="468"/>
        <end position="501"/>
    </location>
</feature>
<reference evidence="3 4" key="1">
    <citation type="submission" date="2016-10" db="EMBL/GenBank/DDBJ databases">
        <title>Draft genome sequence of Coniochaeta ligniaria NRRL30616, a lignocellulolytic fungus for bioabatement of inhibitors in plant biomass hydrolysates.</title>
        <authorList>
            <consortium name="DOE Joint Genome Institute"/>
            <person name="Jimenez D.J."/>
            <person name="Hector R.E."/>
            <person name="Riley R."/>
            <person name="Sun H."/>
            <person name="Grigoriev I.V."/>
            <person name="Van Elsas J.D."/>
            <person name="Nichols N.N."/>
        </authorList>
    </citation>
    <scope>NUCLEOTIDE SEQUENCE [LARGE SCALE GENOMIC DNA]</scope>
    <source>
        <strain evidence="3 4">NRRL 30616</strain>
    </source>
</reference>
<evidence type="ECO:0000313" key="3">
    <source>
        <dbReference type="EMBL" id="OIW23528.1"/>
    </source>
</evidence>
<gene>
    <name evidence="3" type="ORF">CONLIGDRAFT_637495</name>
</gene>
<accession>A0A1J7J0Z1</accession>
<dbReference type="Gene3D" id="1.20.1280.50">
    <property type="match status" value="1"/>
</dbReference>
<evidence type="ECO:0000313" key="4">
    <source>
        <dbReference type="Proteomes" id="UP000182658"/>
    </source>
</evidence>
<evidence type="ECO:0000259" key="2">
    <source>
        <dbReference type="Pfam" id="PF12937"/>
    </source>
</evidence>
<name>A0A1J7J0Z1_9PEZI</name>
<feature type="region of interest" description="Disordered" evidence="1">
    <location>
        <begin position="252"/>
        <end position="274"/>
    </location>
</feature>
<evidence type="ECO:0000256" key="1">
    <source>
        <dbReference type="SAM" id="MobiDB-lite"/>
    </source>
</evidence>
<sequence>MASPTSTAIETLPPELISHIFFFLDGPAPSDVRLRDQPSPSMLASPDAPLKAVSRVSKRWRAIALPVLFRHILWAFDRWDLVFPDAGSATFDAAGNPITLPLLSFIRENNLGRCVESLTLVVSDRMYGQYRLSEAGNAANGGASSARDADLHLEEDMRSLLTDARARSGWTSRWRQHSARSEDSNWLWELLLGAMDPKRFTIIALPRMLASLLSRMVFLGDAWSFRDQYHILSLDRRTPESLEKWKPAKHRTNLGAGRVEGQDTTSAGPSEPWSDPTKPIKTVLFTIRPWTSVLLNEGSSTRVYKTYEFFLKRPPSILGSLLGCEEAPNDEPLIPPSVRSLSYVAMFPLSSHFNSLVNHLPQLDNLYLQLVPRNDILDNKDEMRNIQVSDLWMERNTCYSLVMRALFGAEMGIGWDDEDLDPENGWSSLKVFESGDAADKEAWDMAVEYVRMSGTPWTVVADGVLVKDGPRRDSEDPHPGLESPAGSSDTHGNPEDDPSAGFELFKGQLEVLAFHGSAELPYSAAGHYLTSADELEIFHL</sequence>
<organism evidence="3 4">
    <name type="scientific">Coniochaeta ligniaria NRRL 30616</name>
    <dbReference type="NCBI Taxonomy" id="1408157"/>
    <lineage>
        <taxon>Eukaryota</taxon>
        <taxon>Fungi</taxon>
        <taxon>Dikarya</taxon>
        <taxon>Ascomycota</taxon>
        <taxon>Pezizomycotina</taxon>
        <taxon>Sordariomycetes</taxon>
        <taxon>Sordariomycetidae</taxon>
        <taxon>Coniochaetales</taxon>
        <taxon>Coniochaetaceae</taxon>
        <taxon>Coniochaeta</taxon>
    </lineage>
</organism>
<dbReference type="Proteomes" id="UP000182658">
    <property type="component" value="Unassembled WGS sequence"/>
</dbReference>
<dbReference type="CDD" id="cd09917">
    <property type="entry name" value="F-box_SF"/>
    <property type="match status" value="1"/>
</dbReference>